<evidence type="ECO:0000256" key="1">
    <source>
        <dbReference type="SAM" id="MobiDB-lite"/>
    </source>
</evidence>
<gene>
    <name evidence="2" type="ORF">ACFQBT_08235</name>
</gene>
<keyword evidence="3" id="KW-1185">Reference proteome</keyword>
<sequence>MRNIADFPAEKYAADGGYECVETGIYRSPDDPDTYVTSLSFEQEPERGEGDSPARISQYPLEDVLDRFDAWVEDFYPELNNASERTCYQEFGSTEVEDLRRLRDIIGRHVYLRHDDGAVTLVIE</sequence>
<name>A0ABW2ARW7_9MICO</name>
<proteinExistence type="predicted"/>
<dbReference type="EMBL" id="JBHSWJ010000002">
    <property type="protein sequence ID" value="MFC6713812.1"/>
    <property type="molecule type" value="Genomic_DNA"/>
</dbReference>
<dbReference type="Proteomes" id="UP001596356">
    <property type="component" value="Unassembled WGS sequence"/>
</dbReference>
<dbReference type="RefSeq" id="WP_377821854.1">
    <property type="nucleotide sequence ID" value="NZ_JBHSWJ010000002.1"/>
</dbReference>
<organism evidence="2 3">
    <name type="scientific">Branchiibius cervicis</name>
    <dbReference type="NCBI Taxonomy" id="908252"/>
    <lineage>
        <taxon>Bacteria</taxon>
        <taxon>Bacillati</taxon>
        <taxon>Actinomycetota</taxon>
        <taxon>Actinomycetes</taxon>
        <taxon>Micrococcales</taxon>
        <taxon>Dermacoccaceae</taxon>
        <taxon>Branchiibius</taxon>
    </lineage>
</organism>
<feature type="region of interest" description="Disordered" evidence="1">
    <location>
        <begin position="29"/>
        <end position="56"/>
    </location>
</feature>
<protein>
    <recommendedName>
        <fullName evidence="4">Halobacterial output domain-containing protein</fullName>
    </recommendedName>
</protein>
<accession>A0ABW2ARW7</accession>
<evidence type="ECO:0000313" key="2">
    <source>
        <dbReference type="EMBL" id="MFC6713812.1"/>
    </source>
</evidence>
<comment type="caution">
    <text evidence="2">The sequence shown here is derived from an EMBL/GenBank/DDBJ whole genome shotgun (WGS) entry which is preliminary data.</text>
</comment>
<evidence type="ECO:0008006" key="4">
    <source>
        <dbReference type="Google" id="ProtNLM"/>
    </source>
</evidence>
<reference evidence="3" key="1">
    <citation type="journal article" date="2019" name="Int. J. Syst. Evol. Microbiol.">
        <title>The Global Catalogue of Microorganisms (GCM) 10K type strain sequencing project: providing services to taxonomists for standard genome sequencing and annotation.</title>
        <authorList>
            <consortium name="The Broad Institute Genomics Platform"/>
            <consortium name="The Broad Institute Genome Sequencing Center for Infectious Disease"/>
            <person name="Wu L."/>
            <person name="Ma J."/>
        </authorList>
    </citation>
    <scope>NUCLEOTIDE SEQUENCE [LARGE SCALE GENOMIC DNA]</scope>
    <source>
        <strain evidence="3">NBRC 106593</strain>
    </source>
</reference>
<evidence type="ECO:0000313" key="3">
    <source>
        <dbReference type="Proteomes" id="UP001596356"/>
    </source>
</evidence>